<dbReference type="Pfam" id="PF22810">
    <property type="entry name" value="LPMO_AA14"/>
    <property type="match status" value="1"/>
</dbReference>
<proteinExistence type="inferred from homology"/>
<dbReference type="EMBL" id="ML986593">
    <property type="protein sequence ID" value="KAF2267182.1"/>
    <property type="molecule type" value="Genomic_DNA"/>
</dbReference>
<comment type="subcellular location">
    <subcellularLocation>
        <location evidence="2">Secreted</location>
    </subcellularLocation>
</comment>
<dbReference type="GO" id="GO:0046872">
    <property type="term" value="F:metal ion binding"/>
    <property type="evidence" value="ECO:0007669"/>
    <property type="project" value="UniProtKB-KW"/>
</dbReference>
<evidence type="ECO:0000256" key="11">
    <source>
        <dbReference type="ARBA" id="ARBA00046340"/>
    </source>
</evidence>
<sequence>MLQTALLSLTLAGSTLAHIAAWAPGMYCRGGSDPNIDNQNTNDAVNPLYNLTKEDWWFQHDRGCDIVPPRAGEFLEVPANGNFTVELAHNRASTTLSYDGRFVTAWPDGGDHPENWNGWNTEGTPAVCLKDDGAMHAYNESSAAGTAFAISYNSDIEDVTMENLVVFTTLYHTPWKRLATYQVPNLPQCPEDGCHCAWLWVPSGCGEPNMYMQGFKCKVTGATSTSPLSKAQVPAFCEDDQSKCVKGAKQMLAWHQKTGNNIETKPGVTPNYNQKCGWAEGAQTDIFESAALPTSIIPPSNGTSQPVTSTSSAVVSVMPVDATIITSLLHGPNKSLTTLATSTVIAKDYTSAILVSSATSTIVSTAAPVANTTIGHYNRPTRKLCSKGTPRARARAAVAAA</sequence>
<feature type="chain" id="PRO_5040447555" description="Proteophosphoglycan ppg4" evidence="12">
    <location>
        <begin position="18"/>
        <end position="401"/>
    </location>
</feature>
<evidence type="ECO:0000256" key="4">
    <source>
        <dbReference type="ARBA" id="ARBA00022723"/>
    </source>
</evidence>
<keyword evidence="3" id="KW-0964">Secreted</keyword>
<keyword evidence="14" id="KW-1185">Reference proteome</keyword>
<evidence type="ECO:0000256" key="2">
    <source>
        <dbReference type="ARBA" id="ARBA00004613"/>
    </source>
</evidence>
<evidence type="ECO:0008006" key="15">
    <source>
        <dbReference type="Google" id="ProtNLM"/>
    </source>
</evidence>
<name>A0A9P4KFT8_9PLEO</name>
<dbReference type="AlphaFoldDB" id="A0A9P4KFT8"/>
<dbReference type="GO" id="GO:0005576">
    <property type="term" value="C:extracellular region"/>
    <property type="evidence" value="ECO:0007669"/>
    <property type="project" value="UniProtKB-SubCell"/>
</dbReference>
<comment type="similarity">
    <text evidence="11">Belongs to the polysaccharide monooxygenase AA14 family.</text>
</comment>
<evidence type="ECO:0000256" key="1">
    <source>
        <dbReference type="ARBA" id="ARBA00001973"/>
    </source>
</evidence>
<keyword evidence="10" id="KW-0325">Glycoprotein</keyword>
<dbReference type="GO" id="GO:0004497">
    <property type="term" value="F:monooxygenase activity"/>
    <property type="evidence" value="ECO:0007669"/>
    <property type="project" value="UniProtKB-KW"/>
</dbReference>
<comment type="caution">
    <text evidence="13">The sequence shown here is derived from an EMBL/GenBank/DDBJ whole genome shotgun (WGS) entry which is preliminary data.</text>
</comment>
<evidence type="ECO:0000256" key="9">
    <source>
        <dbReference type="ARBA" id="ARBA00023157"/>
    </source>
</evidence>
<evidence type="ECO:0000256" key="12">
    <source>
        <dbReference type="SAM" id="SignalP"/>
    </source>
</evidence>
<keyword evidence="7" id="KW-0186">Copper</keyword>
<reference evidence="14" key="1">
    <citation type="journal article" date="2020" name="Stud. Mycol.">
        <title>101 Dothideomycetes genomes: A test case for predicting lifestyles and emergence of pathogens.</title>
        <authorList>
            <person name="Haridas S."/>
            <person name="Albert R."/>
            <person name="Binder M."/>
            <person name="Bloem J."/>
            <person name="LaButti K."/>
            <person name="Salamov A."/>
            <person name="Andreopoulos B."/>
            <person name="Baker S."/>
            <person name="Barry K."/>
            <person name="Bills G."/>
            <person name="Bluhm B."/>
            <person name="Cannon C."/>
            <person name="Castanera R."/>
            <person name="Culley D."/>
            <person name="Daum C."/>
            <person name="Ezra D."/>
            <person name="Gonzalez J."/>
            <person name="Henrissat B."/>
            <person name="Kuo A."/>
            <person name="Liang C."/>
            <person name="Lipzen A."/>
            <person name="Lutzoni F."/>
            <person name="Magnuson J."/>
            <person name="Mondo S."/>
            <person name="Nolan M."/>
            <person name="Ohm R."/>
            <person name="Pangilinan J."/>
            <person name="Park H.-J."/>
            <person name="Ramirez L."/>
            <person name="Alfaro M."/>
            <person name="Sun H."/>
            <person name="Tritt A."/>
            <person name="Yoshinaga Y."/>
            <person name="Zwiers L.-H."/>
            <person name="Turgeon B."/>
            <person name="Goodwin S."/>
            <person name="Spatafora J."/>
            <person name="Crous P."/>
            <person name="Grigoriev I."/>
        </authorList>
    </citation>
    <scope>NUCLEOTIDE SEQUENCE [LARGE SCALE GENOMIC DNA]</scope>
    <source>
        <strain evidence="14">CBS 304.66</strain>
    </source>
</reference>
<comment type="cofactor">
    <cofactor evidence="1">
        <name>Cu(2+)</name>
        <dbReference type="ChEBI" id="CHEBI:29036"/>
    </cofactor>
</comment>
<evidence type="ECO:0000256" key="7">
    <source>
        <dbReference type="ARBA" id="ARBA00023008"/>
    </source>
</evidence>
<evidence type="ECO:0000313" key="14">
    <source>
        <dbReference type="Proteomes" id="UP000800093"/>
    </source>
</evidence>
<evidence type="ECO:0000256" key="5">
    <source>
        <dbReference type="ARBA" id="ARBA00022729"/>
    </source>
</evidence>
<evidence type="ECO:0000313" key="13">
    <source>
        <dbReference type="EMBL" id="KAF2267182.1"/>
    </source>
</evidence>
<gene>
    <name evidence="13" type="ORF">CC78DRAFT_92548</name>
</gene>
<keyword evidence="4" id="KW-0479">Metal-binding</keyword>
<keyword evidence="8" id="KW-0503">Monooxygenase</keyword>
<organism evidence="13 14">
    <name type="scientific">Lojkania enalia</name>
    <dbReference type="NCBI Taxonomy" id="147567"/>
    <lineage>
        <taxon>Eukaryota</taxon>
        <taxon>Fungi</taxon>
        <taxon>Dikarya</taxon>
        <taxon>Ascomycota</taxon>
        <taxon>Pezizomycotina</taxon>
        <taxon>Dothideomycetes</taxon>
        <taxon>Pleosporomycetidae</taxon>
        <taxon>Pleosporales</taxon>
        <taxon>Pleosporales incertae sedis</taxon>
        <taxon>Lojkania</taxon>
    </lineage>
</organism>
<dbReference type="Proteomes" id="UP000800093">
    <property type="component" value="Unassembled WGS sequence"/>
</dbReference>
<dbReference type="InterPro" id="IPR054497">
    <property type="entry name" value="LPMO_AA14"/>
</dbReference>
<keyword evidence="6" id="KW-0560">Oxidoreductase</keyword>
<protein>
    <recommendedName>
        <fullName evidence="15">Proteophosphoglycan ppg4</fullName>
    </recommendedName>
</protein>
<keyword evidence="5 12" id="KW-0732">Signal</keyword>
<dbReference type="OrthoDB" id="2019572at2759"/>
<accession>A0A9P4KFT8</accession>
<evidence type="ECO:0000256" key="3">
    <source>
        <dbReference type="ARBA" id="ARBA00022525"/>
    </source>
</evidence>
<feature type="signal peptide" evidence="12">
    <location>
        <begin position="1"/>
        <end position="17"/>
    </location>
</feature>
<evidence type="ECO:0000256" key="6">
    <source>
        <dbReference type="ARBA" id="ARBA00023002"/>
    </source>
</evidence>
<evidence type="ECO:0000256" key="10">
    <source>
        <dbReference type="ARBA" id="ARBA00023180"/>
    </source>
</evidence>
<evidence type="ECO:0000256" key="8">
    <source>
        <dbReference type="ARBA" id="ARBA00023033"/>
    </source>
</evidence>
<keyword evidence="9" id="KW-1015">Disulfide bond</keyword>